<dbReference type="SMART" id="SM00225">
    <property type="entry name" value="BTB"/>
    <property type="match status" value="1"/>
</dbReference>
<feature type="domain" description="BTB" evidence="1">
    <location>
        <begin position="6"/>
        <end position="107"/>
    </location>
</feature>
<dbReference type="InterPro" id="IPR003131">
    <property type="entry name" value="T1-type_BTB"/>
</dbReference>
<evidence type="ECO:0000313" key="3">
    <source>
        <dbReference type="Proteomes" id="UP001374579"/>
    </source>
</evidence>
<comment type="caution">
    <text evidence="2">The sequence shown here is derived from an EMBL/GenBank/DDBJ whole genome shotgun (WGS) entry which is preliminary data.</text>
</comment>
<reference evidence="2 3" key="1">
    <citation type="submission" date="2024-02" db="EMBL/GenBank/DDBJ databases">
        <title>Chromosome-scale genome assembly of the rough periwinkle Littorina saxatilis.</title>
        <authorList>
            <person name="De Jode A."/>
            <person name="Faria R."/>
            <person name="Formenti G."/>
            <person name="Sims Y."/>
            <person name="Smith T.P."/>
            <person name="Tracey A."/>
            <person name="Wood J.M.D."/>
            <person name="Zagrodzka Z.B."/>
            <person name="Johannesson K."/>
            <person name="Butlin R.K."/>
            <person name="Leder E.H."/>
        </authorList>
    </citation>
    <scope>NUCLEOTIDE SEQUENCE [LARGE SCALE GENOMIC DNA]</scope>
    <source>
        <strain evidence="2">Snail1</strain>
        <tissue evidence="2">Muscle</tissue>
    </source>
</reference>
<dbReference type="PANTHER" id="PTHR14499">
    <property type="entry name" value="POTASSIUM CHANNEL TETRAMERIZATION DOMAIN-CONTAINING"/>
    <property type="match status" value="1"/>
</dbReference>
<name>A0AAN9B532_9CAEN</name>
<protein>
    <recommendedName>
        <fullName evidence="1">BTB domain-containing protein</fullName>
    </recommendedName>
</protein>
<dbReference type="EMBL" id="JBAMIC010000012">
    <property type="protein sequence ID" value="KAK7099082.1"/>
    <property type="molecule type" value="Genomic_DNA"/>
</dbReference>
<proteinExistence type="predicted"/>
<evidence type="ECO:0000313" key="2">
    <source>
        <dbReference type="EMBL" id="KAK7099082.1"/>
    </source>
</evidence>
<dbReference type="Proteomes" id="UP001374579">
    <property type="component" value="Unassembled WGS sequence"/>
</dbReference>
<dbReference type="Pfam" id="PF02214">
    <property type="entry name" value="BTB_2"/>
    <property type="match status" value="1"/>
</dbReference>
<dbReference type="SUPFAM" id="SSF54695">
    <property type="entry name" value="POZ domain"/>
    <property type="match status" value="1"/>
</dbReference>
<dbReference type="PANTHER" id="PTHR14499:SF144">
    <property type="entry name" value="POTASSIUM CHANNEL TETRAMERISATION-TYPE BTB DOMAIN-CONTAINING PROTEIN"/>
    <property type="match status" value="1"/>
</dbReference>
<dbReference type="Gene3D" id="3.30.710.10">
    <property type="entry name" value="Potassium Channel Kv1.1, Chain A"/>
    <property type="match status" value="1"/>
</dbReference>
<evidence type="ECO:0000259" key="1">
    <source>
        <dbReference type="SMART" id="SM00225"/>
    </source>
</evidence>
<organism evidence="2 3">
    <name type="scientific">Littorina saxatilis</name>
    <dbReference type="NCBI Taxonomy" id="31220"/>
    <lineage>
        <taxon>Eukaryota</taxon>
        <taxon>Metazoa</taxon>
        <taxon>Spiralia</taxon>
        <taxon>Lophotrochozoa</taxon>
        <taxon>Mollusca</taxon>
        <taxon>Gastropoda</taxon>
        <taxon>Caenogastropoda</taxon>
        <taxon>Littorinimorpha</taxon>
        <taxon>Littorinoidea</taxon>
        <taxon>Littorinidae</taxon>
        <taxon>Littorina</taxon>
    </lineage>
</organism>
<dbReference type="GO" id="GO:0051260">
    <property type="term" value="P:protein homooligomerization"/>
    <property type="evidence" value="ECO:0007669"/>
    <property type="project" value="InterPro"/>
</dbReference>
<accession>A0AAN9B532</accession>
<gene>
    <name evidence="2" type="ORF">V1264_003273</name>
</gene>
<dbReference type="InterPro" id="IPR000210">
    <property type="entry name" value="BTB/POZ_dom"/>
</dbReference>
<dbReference type="InterPro" id="IPR011333">
    <property type="entry name" value="SKP1/BTB/POZ_sf"/>
</dbReference>
<sequence length="263" mass="29581">MSNTNTTVTLNVGGVLHTTTTFTLRKYPDSMLGAMMSGKLPTTVDPQGNIFLDRDGNVFRHILNFLRTSALCIPTDFIEMDLLHAEADYYQIEPLVNLLNQHKEHQATKGTCYFLEIIEVRTGSTATMPTNNSRVKTILSGRKDAILSLPPALIGIDVLEKLQYKDPTEHAELELYGSNIRLKVGEALEGRGWHQTASDFSTSSGFDTKSLHNCLIIEHSYRDRWSMTLVDEETFTVDPEHLSVQTEIFTNYDSANDSYEVWG</sequence>
<dbReference type="AlphaFoldDB" id="A0AAN9B532"/>
<keyword evidence="3" id="KW-1185">Reference proteome</keyword>